<organism evidence="2">
    <name type="scientific">Aplanochytrium stocchinoi</name>
    <dbReference type="NCBI Taxonomy" id="215587"/>
    <lineage>
        <taxon>Eukaryota</taxon>
        <taxon>Sar</taxon>
        <taxon>Stramenopiles</taxon>
        <taxon>Bigyra</taxon>
        <taxon>Labyrinthulomycetes</taxon>
        <taxon>Thraustochytrida</taxon>
        <taxon>Thraustochytriidae</taxon>
        <taxon>Aplanochytrium</taxon>
    </lineage>
</organism>
<gene>
    <name evidence="2" type="ORF">ASTO00021_LOCUS12595</name>
</gene>
<protein>
    <recommendedName>
        <fullName evidence="1">SET domain-containing protein</fullName>
    </recommendedName>
</protein>
<evidence type="ECO:0000259" key="1">
    <source>
        <dbReference type="Pfam" id="PF00856"/>
    </source>
</evidence>
<dbReference type="Gene3D" id="3.90.1410.10">
    <property type="entry name" value="set domain protein methyltransferase, domain 1"/>
    <property type="match status" value="1"/>
</dbReference>
<dbReference type="Pfam" id="PF00856">
    <property type="entry name" value="SET"/>
    <property type="match status" value="1"/>
</dbReference>
<accession>A0A7S3UZU4</accession>
<proteinExistence type="predicted"/>
<dbReference type="InterPro" id="IPR050600">
    <property type="entry name" value="SETD3_SETD6_MTase"/>
</dbReference>
<dbReference type="AlphaFoldDB" id="A0A7S3UZU4"/>
<dbReference type="SUPFAM" id="SSF82199">
    <property type="entry name" value="SET domain"/>
    <property type="match status" value="1"/>
</dbReference>
<dbReference type="InterPro" id="IPR046341">
    <property type="entry name" value="SET_dom_sf"/>
</dbReference>
<evidence type="ECO:0000313" key="2">
    <source>
        <dbReference type="EMBL" id="CAE0442481.1"/>
    </source>
</evidence>
<dbReference type="CDD" id="cd10527">
    <property type="entry name" value="SET_LSMT"/>
    <property type="match status" value="1"/>
</dbReference>
<feature type="domain" description="SET" evidence="1">
    <location>
        <begin position="51"/>
        <end position="260"/>
    </location>
</feature>
<dbReference type="InterPro" id="IPR001214">
    <property type="entry name" value="SET_dom"/>
</dbReference>
<name>A0A7S3UZU4_9STRA</name>
<dbReference type="PANTHER" id="PTHR13271">
    <property type="entry name" value="UNCHARACTERIZED PUTATIVE METHYLTRANSFERASE"/>
    <property type="match status" value="1"/>
</dbReference>
<dbReference type="EMBL" id="HBIN01016547">
    <property type="protein sequence ID" value="CAE0442481.1"/>
    <property type="molecule type" value="Transcribed_RNA"/>
</dbReference>
<dbReference type="GO" id="GO:0016279">
    <property type="term" value="F:protein-lysine N-methyltransferase activity"/>
    <property type="evidence" value="ECO:0007669"/>
    <property type="project" value="TreeGrafter"/>
</dbReference>
<sequence length="298" mass="34800">MEVLIDWIKENSQNKKHEKVWENTVIEHKAIVHEENGAKDKILTAKSKAGIKRGTRMPLPPNCILTLDKVVQSDIGVIFPETEFDKYTLFALFLNWQTREKNSYFRFYVDVLPKVSEISFHPITFLTDRHRDNLRLAIEVEKHPLLLRSLTVQNTKLKYEWNKVQTRLNSKTKSQKISNNVVEICRSLTFDEFIWGNCMVISRAFNMSEPKVMCMLPFVDSMNHNSVNPNVVWRPRLPKGHFVVSISKDIVEGEELTACYHSKTEEGKVSAEMEDLRQFVMYGFSESNRYQNVQEALR</sequence>
<reference evidence="2" key="1">
    <citation type="submission" date="2021-01" db="EMBL/GenBank/DDBJ databases">
        <authorList>
            <person name="Corre E."/>
            <person name="Pelletier E."/>
            <person name="Niang G."/>
            <person name="Scheremetjew M."/>
            <person name="Finn R."/>
            <person name="Kale V."/>
            <person name="Holt S."/>
            <person name="Cochrane G."/>
            <person name="Meng A."/>
            <person name="Brown T."/>
            <person name="Cohen L."/>
        </authorList>
    </citation>
    <scope>NUCLEOTIDE SEQUENCE</scope>
    <source>
        <strain evidence="2">GSBS06</strain>
    </source>
</reference>